<dbReference type="GO" id="GO:0005344">
    <property type="term" value="F:oxygen carrier activity"/>
    <property type="evidence" value="ECO:0007669"/>
    <property type="project" value="UniProtKB-KW"/>
</dbReference>
<dbReference type="GO" id="GO:0046872">
    <property type="term" value="F:metal ion binding"/>
    <property type="evidence" value="ECO:0007669"/>
    <property type="project" value="UniProtKB-KW"/>
</dbReference>
<protein>
    <submittedName>
        <fullName evidence="8 9">Cytoglobin-1, putative</fullName>
    </submittedName>
</protein>
<reference evidence="9" key="2">
    <citation type="submission" date="2020-05" db="UniProtKB">
        <authorList>
            <consortium name="EnsemblMetazoa"/>
        </authorList>
    </citation>
    <scope>IDENTIFICATION</scope>
    <source>
        <strain evidence="9">wikel</strain>
    </source>
</reference>
<evidence type="ECO:0000256" key="5">
    <source>
        <dbReference type="ARBA" id="ARBA00023004"/>
    </source>
</evidence>
<feature type="domain" description="Globin" evidence="7">
    <location>
        <begin position="39"/>
        <end position="187"/>
    </location>
</feature>
<evidence type="ECO:0000313" key="10">
    <source>
        <dbReference type="Proteomes" id="UP000001555"/>
    </source>
</evidence>
<keyword evidence="5" id="KW-0408">Iron</keyword>
<name>B7QHN5_IXOSC</name>
<evidence type="ECO:0000256" key="3">
    <source>
        <dbReference type="ARBA" id="ARBA00022621"/>
    </source>
</evidence>
<gene>
    <name evidence="9" type="primary">8041411</name>
    <name evidence="8" type="ORF">IscW_ISCW024903</name>
</gene>
<keyword evidence="1 6" id="KW-0813">Transport</keyword>
<evidence type="ECO:0000256" key="2">
    <source>
        <dbReference type="ARBA" id="ARBA00022617"/>
    </source>
</evidence>
<evidence type="ECO:0000256" key="1">
    <source>
        <dbReference type="ARBA" id="ARBA00022448"/>
    </source>
</evidence>
<dbReference type="AlphaFoldDB" id="B7QHN5"/>
<comment type="similarity">
    <text evidence="6">Belongs to the globin family.</text>
</comment>
<evidence type="ECO:0000313" key="9">
    <source>
        <dbReference type="EnsemblMetazoa" id="ISCW024903-PA"/>
    </source>
</evidence>
<evidence type="ECO:0000259" key="7">
    <source>
        <dbReference type="PROSITE" id="PS01033"/>
    </source>
</evidence>
<keyword evidence="4" id="KW-0479">Metal-binding</keyword>
<dbReference type="PANTHER" id="PTHR47217:SF1">
    <property type="entry name" value="GLOBIN-LIKE PROTEIN"/>
    <property type="match status" value="1"/>
</dbReference>
<dbReference type="PANTHER" id="PTHR47217">
    <property type="entry name" value="GLOBIN-LIKE PROTEIN"/>
    <property type="match status" value="1"/>
</dbReference>
<feature type="non-terminal residue" evidence="8">
    <location>
        <position position="1"/>
    </location>
</feature>
<dbReference type="VEuPathDB" id="VectorBase:ISCP_024027"/>
<dbReference type="InterPro" id="IPR012292">
    <property type="entry name" value="Globin/Proto"/>
</dbReference>
<dbReference type="PROSITE" id="PS01033">
    <property type="entry name" value="GLOBIN"/>
    <property type="match status" value="1"/>
</dbReference>
<keyword evidence="10" id="KW-1185">Reference proteome</keyword>
<dbReference type="OrthoDB" id="436496at2759"/>
<dbReference type="SUPFAM" id="SSF46458">
    <property type="entry name" value="Globin-like"/>
    <property type="match status" value="1"/>
</dbReference>
<evidence type="ECO:0000256" key="6">
    <source>
        <dbReference type="RuleBase" id="RU000356"/>
    </source>
</evidence>
<dbReference type="HOGENOM" id="CLU_1412085_0_0_1"/>
<dbReference type="InterPro" id="IPR044399">
    <property type="entry name" value="Mb-like_M"/>
</dbReference>
<dbReference type="VEuPathDB" id="VectorBase:ISCW024903"/>
<dbReference type="EMBL" id="DS940716">
    <property type="protein sequence ID" value="EEC18357.1"/>
    <property type="molecule type" value="Genomic_DNA"/>
</dbReference>
<accession>B7QHN5</accession>
<dbReference type="EnsemblMetazoa" id="ISCW024903-RA">
    <property type="protein sequence ID" value="ISCW024903-PA"/>
    <property type="gene ID" value="ISCW024903"/>
</dbReference>
<dbReference type="PaxDb" id="6945-B7QHN5"/>
<proteinExistence type="inferred from homology"/>
<dbReference type="KEGG" id="isc:8041411"/>
<dbReference type="CDD" id="cd01040">
    <property type="entry name" value="Mb-like"/>
    <property type="match status" value="1"/>
</dbReference>
<evidence type="ECO:0000313" key="8">
    <source>
        <dbReference type="EMBL" id="EEC18357.1"/>
    </source>
</evidence>
<dbReference type="InterPro" id="IPR000971">
    <property type="entry name" value="Globin"/>
</dbReference>
<dbReference type="Proteomes" id="UP000001555">
    <property type="component" value="Unassembled WGS sequence"/>
</dbReference>
<organism>
    <name type="scientific">Ixodes scapularis</name>
    <name type="common">Black-legged tick</name>
    <name type="synonym">Deer tick</name>
    <dbReference type="NCBI Taxonomy" id="6945"/>
    <lineage>
        <taxon>Eukaryota</taxon>
        <taxon>Metazoa</taxon>
        <taxon>Ecdysozoa</taxon>
        <taxon>Arthropoda</taxon>
        <taxon>Chelicerata</taxon>
        <taxon>Arachnida</taxon>
        <taxon>Acari</taxon>
        <taxon>Parasitiformes</taxon>
        <taxon>Ixodida</taxon>
        <taxon>Ixodoidea</taxon>
        <taxon>Ixodidae</taxon>
        <taxon>Ixodinae</taxon>
        <taxon>Ixodes</taxon>
    </lineage>
</organism>
<keyword evidence="3 6" id="KW-0561">Oxygen transport</keyword>
<evidence type="ECO:0000256" key="4">
    <source>
        <dbReference type="ARBA" id="ARBA00022723"/>
    </source>
</evidence>
<dbReference type="VEuPathDB" id="VectorBase:ISCI024903"/>
<dbReference type="InterPro" id="IPR009050">
    <property type="entry name" value="Globin-like_sf"/>
</dbReference>
<keyword evidence="2 6" id="KW-0349">Heme</keyword>
<dbReference type="Pfam" id="PF00042">
    <property type="entry name" value="Globin"/>
    <property type="match status" value="1"/>
</dbReference>
<dbReference type="EMBL" id="ABJB011110966">
    <property type="status" value="NOT_ANNOTATED_CDS"/>
    <property type="molecule type" value="Genomic_DNA"/>
</dbReference>
<dbReference type="GO" id="GO:0019825">
    <property type="term" value="F:oxygen binding"/>
    <property type="evidence" value="ECO:0007669"/>
    <property type="project" value="InterPro"/>
</dbReference>
<dbReference type="GO" id="GO:0020037">
    <property type="term" value="F:heme binding"/>
    <property type="evidence" value="ECO:0007669"/>
    <property type="project" value="InterPro"/>
</dbReference>
<dbReference type="Gene3D" id="1.10.490.10">
    <property type="entry name" value="Globins"/>
    <property type="match status" value="1"/>
</dbReference>
<sequence length="193" mass="22095">SEKRRKRMINLLGQQSRQTTLFSSMGNILTKSLPDSRTGLSKRDTKLIRNSWSMLCKQHPKADQLIFKALFTKHPDFMALFQHFKDKDLGVVLSDPQFALHSSAIIQAFGTIIRSLDDPAGVVALIRKNATDHTTRKGVQPSHFEAMLNVVLEVLQDKLGSRFKPEAITAWEKFIEVGKLLWSEEKKRFVVFW</sequence>
<reference evidence="8 10" key="1">
    <citation type="submission" date="2008-03" db="EMBL/GenBank/DDBJ databases">
        <title>Annotation of Ixodes scapularis.</title>
        <authorList>
            <consortium name="Ixodes scapularis Genome Project Consortium"/>
            <person name="Caler E."/>
            <person name="Hannick L.I."/>
            <person name="Bidwell S."/>
            <person name="Joardar V."/>
            <person name="Thiagarajan M."/>
            <person name="Amedeo P."/>
            <person name="Galinsky K.J."/>
            <person name="Schobel S."/>
            <person name="Inman J."/>
            <person name="Hostetler J."/>
            <person name="Miller J."/>
            <person name="Hammond M."/>
            <person name="Megy K."/>
            <person name="Lawson D."/>
            <person name="Kodira C."/>
            <person name="Sutton G."/>
            <person name="Meyer J."/>
            <person name="Hill C.A."/>
            <person name="Birren B."/>
            <person name="Nene V."/>
            <person name="Collins F."/>
            <person name="Alarcon-Chaidez F."/>
            <person name="Wikel S."/>
            <person name="Strausberg R."/>
        </authorList>
    </citation>
    <scope>NUCLEOTIDE SEQUENCE [LARGE SCALE GENOMIC DNA]</scope>
    <source>
        <strain evidence="10">Wikel</strain>
        <strain evidence="8">Wikel colony</strain>
    </source>
</reference>